<dbReference type="RefSeq" id="WP_055171084.1">
    <property type="nucleotide sequence ID" value="NZ_CZAI01000003.1"/>
</dbReference>
<dbReference type="EMBL" id="CZAI01000003">
    <property type="protein sequence ID" value="CUP14807.1"/>
    <property type="molecule type" value="Genomic_DNA"/>
</dbReference>
<evidence type="ECO:0000313" key="1">
    <source>
        <dbReference type="EMBL" id="CUP14807.1"/>
    </source>
</evidence>
<evidence type="ECO:0000313" key="2">
    <source>
        <dbReference type="Proteomes" id="UP000095657"/>
    </source>
</evidence>
<dbReference type="Proteomes" id="UP000095657">
    <property type="component" value="Unassembled WGS sequence"/>
</dbReference>
<evidence type="ECO:0008006" key="3">
    <source>
        <dbReference type="Google" id="ProtNLM"/>
    </source>
</evidence>
<name>A0A174KXC9_9BACE</name>
<gene>
    <name evidence="1" type="ORF">ERS852494_01615</name>
</gene>
<reference evidence="1 2" key="1">
    <citation type="submission" date="2015-09" db="EMBL/GenBank/DDBJ databases">
        <authorList>
            <consortium name="Pathogen Informatics"/>
        </authorList>
    </citation>
    <scope>NUCLEOTIDE SEQUENCE [LARGE SCALE GENOMIC DNA]</scope>
    <source>
        <strain evidence="1 2">2789STDY5834880</strain>
    </source>
</reference>
<proteinExistence type="predicted"/>
<accession>A0A174KXC9</accession>
<sequence length="130" mass="14628">MRGLRNNNPGNIRNSKTAWQGEITPSTDRSFKQFKSTAYGYRAMIKLLQNYSRLNGCHTLRTMISRWAPPSENDTRSYISTVSKLTGIDPDKRINIDDRRTMCCLAAAMSRVENGVPAVTADVEAGWDLL</sequence>
<dbReference type="STRING" id="47678.ERS852494_01615"/>
<organism evidence="1 2">
    <name type="scientific">Bacteroides caccae</name>
    <dbReference type="NCBI Taxonomy" id="47678"/>
    <lineage>
        <taxon>Bacteria</taxon>
        <taxon>Pseudomonadati</taxon>
        <taxon>Bacteroidota</taxon>
        <taxon>Bacteroidia</taxon>
        <taxon>Bacteroidales</taxon>
        <taxon>Bacteroidaceae</taxon>
        <taxon>Bacteroides</taxon>
    </lineage>
</organism>
<dbReference type="AlphaFoldDB" id="A0A174KXC9"/>
<protein>
    <recommendedName>
        <fullName evidence="3">Structural protein P5</fullName>
    </recommendedName>
</protein>